<dbReference type="InterPro" id="IPR002213">
    <property type="entry name" value="UDP_glucos_trans"/>
</dbReference>
<evidence type="ECO:0000313" key="5">
    <source>
        <dbReference type="EMBL" id="PTK60882.1"/>
    </source>
</evidence>
<dbReference type="InterPro" id="IPR050271">
    <property type="entry name" value="UDP-glycosyltransferase"/>
</dbReference>
<evidence type="ECO:0000313" key="6">
    <source>
        <dbReference type="Proteomes" id="UP000240400"/>
    </source>
</evidence>
<accession>A0A2T4SE89</accession>
<dbReference type="EMBL" id="PZHR01000002">
    <property type="protein sequence ID" value="PTK60882.1"/>
    <property type="molecule type" value="Genomic_DNA"/>
</dbReference>
<comment type="caution">
    <text evidence="5">The sequence shown here is derived from an EMBL/GenBank/DDBJ whole genome shotgun (WGS) entry which is preliminary data.</text>
</comment>
<gene>
    <name evidence="5" type="ORF">BUZ61_00935</name>
</gene>
<dbReference type="InterPro" id="IPR004276">
    <property type="entry name" value="GlycoTrans_28_N"/>
</dbReference>
<evidence type="ECO:0000256" key="2">
    <source>
        <dbReference type="ARBA" id="ARBA00022676"/>
    </source>
</evidence>
<dbReference type="PANTHER" id="PTHR48043">
    <property type="entry name" value="EG:EG0003.4 PROTEIN-RELATED"/>
    <property type="match status" value="1"/>
</dbReference>
<name>A0A2T4SE89_9STAP</name>
<comment type="similarity">
    <text evidence="1">Belongs to the UDP-glycosyltransferase family.</text>
</comment>
<dbReference type="PANTHER" id="PTHR48043:SF145">
    <property type="entry name" value="FI06409P-RELATED"/>
    <property type="match status" value="1"/>
</dbReference>
<reference evidence="5 6" key="1">
    <citation type="journal article" date="2016" name="Front. Microbiol.">
        <title>Comprehensive Phylogenetic Analysis of Bovine Non-aureus Staphylococci Species Based on Whole-Genome Sequencing.</title>
        <authorList>
            <person name="Naushad S."/>
            <person name="Barkema H.W."/>
            <person name="Luby C."/>
            <person name="Condas L.A."/>
            <person name="Nobrega D.B."/>
            <person name="Carson D.A."/>
            <person name="De Buck J."/>
        </authorList>
    </citation>
    <scope>NUCLEOTIDE SEQUENCE [LARGE SCALE GENOMIC DNA]</scope>
    <source>
        <strain evidence="5 6">SNUC 4337</strain>
    </source>
</reference>
<dbReference type="NCBIfam" id="TIGR01426">
    <property type="entry name" value="MGT"/>
    <property type="match status" value="1"/>
</dbReference>
<dbReference type="OrthoDB" id="6620093at2"/>
<dbReference type="Proteomes" id="UP000240400">
    <property type="component" value="Unassembled WGS sequence"/>
</dbReference>
<keyword evidence="2" id="KW-0328">Glycosyltransferase</keyword>
<dbReference type="Pfam" id="PF03033">
    <property type="entry name" value="Glyco_transf_28"/>
    <property type="match status" value="1"/>
</dbReference>
<dbReference type="Pfam" id="PF00201">
    <property type="entry name" value="UDPGT"/>
    <property type="match status" value="1"/>
</dbReference>
<dbReference type="GO" id="GO:0008194">
    <property type="term" value="F:UDP-glycosyltransferase activity"/>
    <property type="evidence" value="ECO:0007669"/>
    <property type="project" value="InterPro"/>
</dbReference>
<dbReference type="FunFam" id="3.40.50.2000:FF:000072">
    <property type="entry name" value="Glycosyl transferase"/>
    <property type="match status" value="1"/>
</dbReference>
<dbReference type="SUPFAM" id="SSF53756">
    <property type="entry name" value="UDP-Glycosyltransferase/glycogen phosphorylase"/>
    <property type="match status" value="1"/>
</dbReference>
<dbReference type="GO" id="GO:0005975">
    <property type="term" value="P:carbohydrate metabolic process"/>
    <property type="evidence" value="ECO:0007669"/>
    <property type="project" value="InterPro"/>
</dbReference>
<dbReference type="RefSeq" id="WP_107643878.1">
    <property type="nucleotide sequence ID" value="NZ_PZHR01000002.1"/>
</dbReference>
<evidence type="ECO:0000256" key="1">
    <source>
        <dbReference type="ARBA" id="ARBA00009995"/>
    </source>
</evidence>
<evidence type="ECO:0000256" key="3">
    <source>
        <dbReference type="ARBA" id="ARBA00022679"/>
    </source>
</evidence>
<protein>
    <submittedName>
        <fullName evidence="5">Glycosyl transferase</fullName>
    </submittedName>
</protein>
<sequence length="406" mass="45790">MAKILFVNPGSAGHVNPTIAVVKELVKRGEEVVYYASDLYKDKLSETGAEIRTLPTEAMMSAFTHHENHHLFNVINGLLRTVDIIVPRILRETKNEHFDYMIHDSMFSCGYILAQKLNLPSVSSVSSFAHTKATFDTFINHLTSTVNAEEIQQADETFEVLKNHVESTYNVTVPSRFEVMNNPGNINIAYVMKGFQINYDTFDPNDYKFVGPSVLKPNVSGFMDQIDTTRPVIYISLGTVFNQNATFFNHCFKALADIDASFVVSIGYRNQLEDFDMIPSNFTVAQYVPQTELLQHTALFLTHAGMNSTNEAMLMDVPMLAFPQSADQPVVAQQIEKLNIGRQLNTEDITPEQLKQTVLDMLAALPYYQQNIKKVKSVQSSDKTGYQLAVDHILNFRDQHLTQSNI</sequence>
<evidence type="ECO:0000259" key="4">
    <source>
        <dbReference type="Pfam" id="PF03033"/>
    </source>
</evidence>
<keyword evidence="3 5" id="KW-0808">Transferase</keyword>
<feature type="domain" description="Glycosyltransferase family 28 N-terminal" evidence="4">
    <location>
        <begin position="5"/>
        <end position="82"/>
    </location>
</feature>
<dbReference type="GO" id="GO:0033072">
    <property type="term" value="P:vancomycin biosynthetic process"/>
    <property type="evidence" value="ECO:0007669"/>
    <property type="project" value="UniProtKB-ARBA"/>
</dbReference>
<dbReference type="CDD" id="cd03784">
    <property type="entry name" value="GT1_Gtf-like"/>
    <property type="match status" value="1"/>
</dbReference>
<dbReference type="AlphaFoldDB" id="A0A2T4SE89"/>
<organism evidence="5 6">
    <name type="scientific">Staphylococcus nepalensis</name>
    <dbReference type="NCBI Taxonomy" id="214473"/>
    <lineage>
        <taxon>Bacteria</taxon>
        <taxon>Bacillati</taxon>
        <taxon>Bacillota</taxon>
        <taxon>Bacilli</taxon>
        <taxon>Bacillales</taxon>
        <taxon>Staphylococcaceae</taxon>
        <taxon>Staphylococcus</taxon>
    </lineage>
</organism>
<dbReference type="InterPro" id="IPR006326">
    <property type="entry name" value="UDPGT_MGT-like"/>
</dbReference>
<dbReference type="Gene3D" id="3.40.50.2000">
    <property type="entry name" value="Glycogen Phosphorylase B"/>
    <property type="match status" value="2"/>
</dbReference>
<dbReference type="GO" id="GO:0016758">
    <property type="term" value="F:hexosyltransferase activity"/>
    <property type="evidence" value="ECO:0007669"/>
    <property type="project" value="InterPro"/>
</dbReference>
<proteinExistence type="inferred from homology"/>